<feature type="transmembrane region" description="Helical" evidence="6">
    <location>
        <begin position="143"/>
        <end position="160"/>
    </location>
</feature>
<dbReference type="PIRSF" id="PIRSF006060">
    <property type="entry name" value="AA_transporter"/>
    <property type="match status" value="1"/>
</dbReference>
<dbReference type="InterPro" id="IPR002293">
    <property type="entry name" value="AA/rel_permease1"/>
</dbReference>
<dbReference type="OrthoDB" id="9804700at2"/>
<comment type="subcellular location">
    <subcellularLocation>
        <location evidence="1">Cell membrane</location>
        <topology evidence="1">Multi-pass membrane protein</topology>
    </subcellularLocation>
</comment>
<proteinExistence type="predicted"/>
<evidence type="ECO:0000256" key="1">
    <source>
        <dbReference type="ARBA" id="ARBA00004651"/>
    </source>
</evidence>
<dbReference type="PANTHER" id="PTHR42770">
    <property type="entry name" value="AMINO ACID TRANSPORTER-RELATED"/>
    <property type="match status" value="1"/>
</dbReference>
<evidence type="ECO:0000256" key="5">
    <source>
        <dbReference type="ARBA" id="ARBA00023136"/>
    </source>
</evidence>
<gene>
    <name evidence="7" type="ORF">C4K68_25680</name>
</gene>
<dbReference type="Proteomes" id="UP000238196">
    <property type="component" value="Unassembled WGS sequence"/>
</dbReference>
<feature type="transmembrane region" description="Helical" evidence="6">
    <location>
        <begin position="27"/>
        <end position="47"/>
    </location>
</feature>
<sequence>MSRASGAGVAIDAAGTQGGSCVTGNRLSFLTMISICIGLVIVQGSMVSATQGIGLGGSGFIAAMLCAFVLAIFNAMTFAELSLMYPQSGGSLATYTQKAMGHFPAIVAVFAGYVVVAMFSIPVEMLLVNSIVNELLPGMFPDMLIPTLILVLLAITNILGTDVFARIQNLLAFVLILCLVVVGLVASTSEAPVLAEGSAVNWSLGPVMDGSFVGLISLAMWMMVGVEFICPLIADVNEPRRTIPRAMMLSLVLMLAIYLPFVFGASRFMSVESLTTSAIPYLDYVHAVFGKAGLVVATVMGIAATCSTVNTVLASVPRMLQGMADNRQAFPQMGIVSQRFGTPWVAIMFMVIIIAIPMYLMGIDSLITLVIAASTSWLLAYIIAHINVLVLRRRQPELARPYKTPFYPLPQLLGIVGMVYVALHNSPSPEMTEQVYTMAGGVLLLVCVIGAVWVKGFMKKGLFTPE</sequence>
<dbReference type="PANTHER" id="PTHR42770:SF12">
    <property type="entry name" value="AMINO ACID TRANSPORTER"/>
    <property type="match status" value="1"/>
</dbReference>
<keyword evidence="4 6" id="KW-1133">Transmembrane helix</keyword>
<evidence type="ECO:0000313" key="7">
    <source>
        <dbReference type="EMBL" id="PPC74334.1"/>
    </source>
</evidence>
<feature type="transmembrane region" description="Helical" evidence="6">
    <location>
        <begin position="167"/>
        <end position="186"/>
    </location>
</feature>
<dbReference type="InterPro" id="IPR050367">
    <property type="entry name" value="APC_superfamily"/>
</dbReference>
<organism evidence="7 8">
    <name type="scientific">Proteobacteria bacterium 228</name>
    <dbReference type="NCBI Taxonomy" id="2083153"/>
    <lineage>
        <taxon>Bacteria</taxon>
        <taxon>Pseudomonadati</taxon>
        <taxon>Pseudomonadota</taxon>
    </lineage>
</organism>
<feature type="transmembrane region" description="Helical" evidence="6">
    <location>
        <begin position="435"/>
        <end position="454"/>
    </location>
</feature>
<feature type="transmembrane region" description="Helical" evidence="6">
    <location>
        <begin position="212"/>
        <end position="234"/>
    </location>
</feature>
<feature type="transmembrane region" description="Helical" evidence="6">
    <location>
        <begin position="246"/>
        <end position="268"/>
    </location>
</feature>
<protein>
    <submittedName>
        <fullName evidence="7">Amino acid transporter</fullName>
    </submittedName>
</protein>
<dbReference type="GO" id="GO:0022857">
    <property type="term" value="F:transmembrane transporter activity"/>
    <property type="evidence" value="ECO:0007669"/>
    <property type="project" value="InterPro"/>
</dbReference>
<evidence type="ECO:0000256" key="2">
    <source>
        <dbReference type="ARBA" id="ARBA00022475"/>
    </source>
</evidence>
<evidence type="ECO:0000313" key="8">
    <source>
        <dbReference type="Proteomes" id="UP000238196"/>
    </source>
</evidence>
<dbReference type="GO" id="GO:0005886">
    <property type="term" value="C:plasma membrane"/>
    <property type="evidence" value="ECO:0007669"/>
    <property type="project" value="UniProtKB-SubCell"/>
</dbReference>
<feature type="transmembrane region" description="Helical" evidence="6">
    <location>
        <begin position="366"/>
        <end position="384"/>
    </location>
</feature>
<dbReference type="EMBL" id="PRLP01000148">
    <property type="protein sequence ID" value="PPC74334.1"/>
    <property type="molecule type" value="Genomic_DNA"/>
</dbReference>
<feature type="transmembrane region" description="Helical" evidence="6">
    <location>
        <begin position="59"/>
        <end position="83"/>
    </location>
</feature>
<name>A0A2S5KHP9_9PROT</name>
<evidence type="ECO:0000256" key="3">
    <source>
        <dbReference type="ARBA" id="ARBA00022692"/>
    </source>
</evidence>
<dbReference type="Pfam" id="PF13520">
    <property type="entry name" value="AA_permease_2"/>
    <property type="match status" value="1"/>
</dbReference>
<feature type="transmembrane region" description="Helical" evidence="6">
    <location>
        <begin position="340"/>
        <end position="360"/>
    </location>
</feature>
<accession>A0A2S5KHP9</accession>
<reference evidence="7 8" key="1">
    <citation type="submission" date="2018-02" db="EMBL/GenBank/DDBJ databases">
        <title>novel marine gammaproteobacteria from coastal saline agro ecosystem.</title>
        <authorList>
            <person name="Krishnan R."/>
            <person name="Ramesh Kumar N."/>
        </authorList>
    </citation>
    <scope>NUCLEOTIDE SEQUENCE [LARGE SCALE GENOMIC DNA]</scope>
    <source>
        <strain evidence="7 8">228</strain>
    </source>
</reference>
<feature type="transmembrane region" description="Helical" evidence="6">
    <location>
        <begin position="405"/>
        <end position="423"/>
    </location>
</feature>
<dbReference type="AlphaFoldDB" id="A0A2S5KHP9"/>
<feature type="transmembrane region" description="Helical" evidence="6">
    <location>
        <begin position="288"/>
        <end position="313"/>
    </location>
</feature>
<feature type="transmembrane region" description="Helical" evidence="6">
    <location>
        <begin position="103"/>
        <end position="123"/>
    </location>
</feature>
<keyword evidence="5 6" id="KW-0472">Membrane</keyword>
<dbReference type="Gene3D" id="1.20.1740.10">
    <property type="entry name" value="Amino acid/polyamine transporter I"/>
    <property type="match status" value="1"/>
</dbReference>
<evidence type="ECO:0000256" key="6">
    <source>
        <dbReference type="SAM" id="Phobius"/>
    </source>
</evidence>
<keyword evidence="3 6" id="KW-0812">Transmembrane</keyword>
<keyword evidence="2" id="KW-1003">Cell membrane</keyword>
<comment type="caution">
    <text evidence="7">The sequence shown here is derived from an EMBL/GenBank/DDBJ whole genome shotgun (WGS) entry which is preliminary data.</text>
</comment>
<evidence type="ECO:0000256" key="4">
    <source>
        <dbReference type="ARBA" id="ARBA00022989"/>
    </source>
</evidence>